<dbReference type="InParanoid" id="A0A3N0V5M3"/>
<dbReference type="PANTHER" id="PTHR12592">
    <property type="entry name" value="ATP-DEPENDENT (S)-NAD(P)H-HYDRATE DEHYDRATASE FAMILY MEMBER"/>
    <property type="match status" value="1"/>
</dbReference>
<dbReference type="PANTHER" id="PTHR12592:SF0">
    <property type="entry name" value="ATP-DEPENDENT (S)-NAD(P)H-HYDRATE DEHYDRATASE"/>
    <property type="match status" value="1"/>
</dbReference>
<keyword evidence="12 17" id="KW-0456">Lyase</keyword>
<dbReference type="SUPFAM" id="SSF53613">
    <property type="entry name" value="Ribokinase-like"/>
    <property type="match status" value="1"/>
</dbReference>
<comment type="catalytic activity">
    <reaction evidence="15 17 19">
        <text>(6S)-NADHX + ADP = AMP + phosphate + NADH + H(+)</text>
        <dbReference type="Rhea" id="RHEA:32223"/>
        <dbReference type="ChEBI" id="CHEBI:15378"/>
        <dbReference type="ChEBI" id="CHEBI:43474"/>
        <dbReference type="ChEBI" id="CHEBI:57945"/>
        <dbReference type="ChEBI" id="CHEBI:64074"/>
        <dbReference type="ChEBI" id="CHEBI:456215"/>
        <dbReference type="ChEBI" id="CHEBI:456216"/>
        <dbReference type="EC" id="4.2.1.136"/>
    </reaction>
</comment>
<dbReference type="GO" id="GO:0110051">
    <property type="term" value="P:metabolite repair"/>
    <property type="evidence" value="ECO:0007669"/>
    <property type="project" value="TreeGrafter"/>
</dbReference>
<evidence type="ECO:0000256" key="18">
    <source>
        <dbReference type="HAMAP-Rule" id="MF_01966"/>
    </source>
</evidence>
<evidence type="ECO:0000256" key="2">
    <source>
        <dbReference type="ARBA" id="ARBA00000909"/>
    </source>
</evidence>
<evidence type="ECO:0000256" key="9">
    <source>
        <dbReference type="ARBA" id="ARBA00022958"/>
    </source>
</evidence>
<comment type="catalytic activity">
    <reaction evidence="2 18 19">
        <text>(6R)-NADPHX = (6S)-NADPHX</text>
        <dbReference type="Rhea" id="RHEA:32227"/>
        <dbReference type="ChEBI" id="CHEBI:64076"/>
        <dbReference type="ChEBI" id="CHEBI:64077"/>
        <dbReference type="EC" id="5.1.99.6"/>
    </reaction>
</comment>
<dbReference type="GO" id="GO:0052855">
    <property type="term" value="F:ADP-dependent NAD(P)H-hydrate dehydratase activity"/>
    <property type="evidence" value="ECO:0007669"/>
    <property type="project" value="UniProtKB-UniRule"/>
</dbReference>
<evidence type="ECO:0000256" key="15">
    <source>
        <dbReference type="ARBA" id="ARBA00048238"/>
    </source>
</evidence>
<evidence type="ECO:0000256" key="5">
    <source>
        <dbReference type="ARBA" id="ARBA00022723"/>
    </source>
</evidence>
<sequence length="498" mass="50538">MEDMARAVYSARQSRSLDERAQQQLGVPGYTLMQRAGAACWAELRKMSGGAPPDCLHVLCGSGNNGGDGYVLARLALAAGWPLRVWQVGAAPSRGDAVRALDDWHQAGGREQAWHADALVDGGRLVLIADAIFGTGLSRPVEGAAAEAIAAINAASEAGARVLAVDLPSGLDADHGRPLGLAVRAQRTLSFIAHKAGGFLGAGPDHCGVLRLDRLELPDPLFAEEAPLFRLLQAGELRAALPPRPREAHKGASGHALLLAGGEGMAGAALMAGRAALRCGAGLVSVLTHAGHAGALVAAQPELMVAGWTPSEDLGTKLAAAKAIALGPGLGQGVWGRALYSAARSGETPTVLDADALNLLAEQPLRLSANTVLTPHPGEAARLLGCGTAEVQADRLAAVQALRARYGAVVVLKGAGSLVAGEQLWLCPYGNPGMAVGGMGDALTGVILGLLAQGLGAEDAARLGVLIHALAGDAAARGGPRGLLPSDLIAALRPLVNP</sequence>
<gene>
    <name evidence="17" type="primary">nnrD</name>
    <name evidence="18" type="synonym">nnrE</name>
    <name evidence="22" type="ORF">ED208_14285</name>
</gene>
<dbReference type="PIRSF" id="PIRSF017184">
    <property type="entry name" value="Nnr"/>
    <property type="match status" value="1"/>
</dbReference>
<comment type="similarity">
    <text evidence="17">Belongs to the NnrD/CARKD family.</text>
</comment>
<dbReference type="EMBL" id="RJVO01000007">
    <property type="protein sequence ID" value="ROH87874.1"/>
    <property type="molecule type" value="Genomic_DNA"/>
</dbReference>
<dbReference type="Pfam" id="PF01256">
    <property type="entry name" value="Carb_kinase"/>
    <property type="match status" value="1"/>
</dbReference>
<feature type="binding site" evidence="17">
    <location>
        <position position="376"/>
    </location>
    <ligand>
        <name>(6S)-NADPHX</name>
        <dbReference type="ChEBI" id="CHEBI:64076"/>
    </ligand>
</feature>
<feature type="binding site" evidence="17">
    <location>
        <position position="329"/>
    </location>
    <ligand>
        <name>(6S)-NADPHX</name>
        <dbReference type="ChEBI" id="CHEBI:64076"/>
    </ligand>
</feature>
<dbReference type="EC" id="5.1.99.6" evidence="19"/>
<dbReference type="AlphaFoldDB" id="A0A3N0V5M3"/>
<dbReference type="PROSITE" id="PS51385">
    <property type="entry name" value="YJEF_N"/>
    <property type="match status" value="1"/>
</dbReference>
<protein>
    <recommendedName>
        <fullName evidence="19">Bifunctional NAD(P)H-hydrate repair enzyme</fullName>
    </recommendedName>
    <alternativeName>
        <fullName evidence="19">Nicotinamide nucleotide repair protein</fullName>
    </alternativeName>
    <domain>
        <recommendedName>
            <fullName evidence="19">ADP-dependent (S)-NAD(P)H-hydrate dehydratase</fullName>
            <ecNumber evidence="19">4.2.1.136</ecNumber>
        </recommendedName>
        <alternativeName>
            <fullName evidence="19">ADP-dependent NAD(P)HX dehydratase</fullName>
        </alternativeName>
    </domain>
    <domain>
        <recommendedName>
            <fullName evidence="19">NAD(P)H-hydrate epimerase</fullName>
            <ecNumber evidence="19">5.1.99.6</ecNumber>
        </recommendedName>
    </domain>
</protein>
<feature type="binding site" evidence="18">
    <location>
        <position position="65"/>
    </location>
    <ligand>
        <name>K(+)</name>
        <dbReference type="ChEBI" id="CHEBI:29103"/>
    </ligand>
</feature>
<evidence type="ECO:0000256" key="3">
    <source>
        <dbReference type="ARBA" id="ARBA00006001"/>
    </source>
</evidence>
<feature type="binding site" evidence="18">
    <location>
        <position position="166"/>
    </location>
    <ligand>
        <name>(6S)-NADPHX</name>
        <dbReference type="ChEBI" id="CHEBI:64076"/>
    </ligand>
</feature>
<comment type="function">
    <text evidence="14 19">Bifunctional enzyme that catalyzes the epimerization of the S- and R-forms of NAD(P)HX and the dehydration of the S-form of NAD(P)HX at the expense of ADP, which is converted to AMP. This allows the repair of both epimers of NAD(P)HX, a damaged form of NAD(P)H that is a result of enzymatic or heat-dependent hydration.</text>
</comment>
<keyword evidence="5 18" id="KW-0479">Metal-binding</keyword>
<feature type="binding site" evidence="17">
    <location>
        <position position="268"/>
    </location>
    <ligand>
        <name>(6S)-NADPHX</name>
        <dbReference type="ChEBI" id="CHEBI:64076"/>
    </ligand>
</feature>
<dbReference type="CDD" id="cd01171">
    <property type="entry name" value="YXKO-related"/>
    <property type="match status" value="1"/>
</dbReference>
<evidence type="ECO:0000259" key="20">
    <source>
        <dbReference type="PROSITE" id="PS51383"/>
    </source>
</evidence>
<keyword evidence="6 17" id="KW-0547">Nucleotide-binding</keyword>
<dbReference type="RefSeq" id="WP_123212598.1">
    <property type="nucleotide sequence ID" value="NZ_RJVO01000007.1"/>
</dbReference>
<dbReference type="GO" id="GO:0046496">
    <property type="term" value="P:nicotinamide nucleotide metabolic process"/>
    <property type="evidence" value="ECO:0007669"/>
    <property type="project" value="UniProtKB-UniRule"/>
</dbReference>
<dbReference type="PROSITE" id="PS51383">
    <property type="entry name" value="YJEF_C_3"/>
    <property type="match status" value="1"/>
</dbReference>
<dbReference type="SUPFAM" id="SSF64153">
    <property type="entry name" value="YjeF N-terminal domain-like"/>
    <property type="match status" value="1"/>
</dbReference>
<evidence type="ECO:0000313" key="22">
    <source>
        <dbReference type="EMBL" id="ROH87874.1"/>
    </source>
</evidence>
<reference evidence="22 23" key="1">
    <citation type="submission" date="2018-10" db="EMBL/GenBank/DDBJ databases">
        <authorList>
            <person name="Chen W.-M."/>
        </authorList>
    </citation>
    <scope>NUCLEOTIDE SEQUENCE [LARGE SCALE GENOMIC DNA]</scope>
    <source>
        <strain evidence="22 23">THS-13</strain>
    </source>
</reference>
<comment type="catalytic activity">
    <reaction evidence="1 18 19">
        <text>(6R)-NADHX = (6S)-NADHX</text>
        <dbReference type="Rhea" id="RHEA:32215"/>
        <dbReference type="ChEBI" id="CHEBI:64074"/>
        <dbReference type="ChEBI" id="CHEBI:64075"/>
        <dbReference type="EC" id="5.1.99.6"/>
    </reaction>
</comment>
<dbReference type="GO" id="GO:0052856">
    <property type="term" value="F:NAD(P)HX epimerase activity"/>
    <property type="evidence" value="ECO:0007669"/>
    <property type="project" value="UniProtKB-UniRule"/>
</dbReference>
<comment type="caution">
    <text evidence="18">Lacks conserved residue(s) required for the propagation of feature annotation.</text>
</comment>
<dbReference type="InterPro" id="IPR030677">
    <property type="entry name" value="Nnr"/>
</dbReference>
<evidence type="ECO:0000256" key="17">
    <source>
        <dbReference type="HAMAP-Rule" id="MF_01965"/>
    </source>
</evidence>
<keyword evidence="8 17" id="KW-0521">NADP</keyword>
<evidence type="ECO:0000256" key="1">
    <source>
        <dbReference type="ARBA" id="ARBA00000013"/>
    </source>
</evidence>
<feature type="binding site" evidence="18">
    <location>
        <position position="130"/>
    </location>
    <ligand>
        <name>K(+)</name>
        <dbReference type="ChEBI" id="CHEBI:29103"/>
    </ligand>
</feature>
<feature type="binding site" evidence="17">
    <location>
        <position position="440"/>
    </location>
    <ligand>
        <name>AMP</name>
        <dbReference type="ChEBI" id="CHEBI:456215"/>
    </ligand>
</feature>
<dbReference type="FunCoup" id="A0A3N0V5M3">
    <property type="interactions" value="281"/>
</dbReference>
<keyword evidence="10 17" id="KW-0520">NAD</keyword>
<keyword evidence="13" id="KW-0511">Multifunctional enzyme</keyword>
<comment type="function">
    <text evidence="17">Catalyzes the dehydration of the S-form of NAD(P)HX at the expense of ADP, which is converted to AMP. Together with NAD(P)HX epimerase, which catalyzes the epimerization of the S- and R-forms, the enzyme allows the repair of both epimers of NAD(P)HX, a damaged form of NAD(P)H that is a result of enzymatic or heat-dependent hydration.</text>
</comment>
<comment type="similarity">
    <text evidence="3 19">In the N-terminal section; belongs to the NnrE/AIBP family.</text>
</comment>
<evidence type="ECO:0000256" key="11">
    <source>
        <dbReference type="ARBA" id="ARBA00023235"/>
    </source>
</evidence>
<keyword evidence="7 17" id="KW-0067">ATP-binding</keyword>
<evidence type="ECO:0000256" key="13">
    <source>
        <dbReference type="ARBA" id="ARBA00023268"/>
    </source>
</evidence>
<evidence type="ECO:0000256" key="10">
    <source>
        <dbReference type="ARBA" id="ARBA00023027"/>
    </source>
</evidence>
<evidence type="ECO:0000256" key="14">
    <source>
        <dbReference type="ARBA" id="ARBA00025153"/>
    </source>
</evidence>
<feature type="binding site" evidence="18">
    <location>
        <begin position="64"/>
        <end position="68"/>
    </location>
    <ligand>
        <name>(6S)-NADPHX</name>
        <dbReference type="ChEBI" id="CHEBI:64076"/>
    </ligand>
</feature>
<comment type="cofactor">
    <cofactor evidence="18 19">
        <name>K(+)</name>
        <dbReference type="ChEBI" id="CHEBI:29103"/>
    </cofactor>
    <text evidence="18 19">Binds 1 potassium ion per subunit.</text>
</comment>
<evidence type="ECO:0000256" key="16">
    <source>
        <dbReference type="ARBA" id="ARBA00049209"/>
    </source>
</evidence>
<dbReference type="Gene3D" id="3.40.50.10260">
    <property type="entry name" value="YjeF N-terminal domain"/>
    <property type="match status" value="1"/>
</dbReference>
<comment type="similarity">
    <text evidence="18">Belongs to the NnrE/AIBP family.</text>
</comment>
<dbReference type="InterPro" id="IPR004443">
    <property type="entry name" value="YjeF_N_dom"/>
</dbReference>
<keyword evidence="9 18" id="KW-0630">Potassium</keyword>
<feature type="domain" description="YjeF N-terminal" evidence="21">
    <location>
        <begin position="14"/>
        <end position="223"/>
    </location>
</feature>
<feature type="binding site" evidence="18">
    <location>
        <position position="169"/>
    </location>
    <ligand>
        <name>K(+)</name>
        <dbReference type="ChEBI" id="CHEBI:29103"/>
    </ligand>
</feature>
<comment type="caution">
    <text evidence="22">The sequence shown here is derived from an EMBL/GenBank/DDBJ whole genome shotgun (WGS) entry which is preliminary data.</text>
</comment>
<evidence type="ECO:0000256" key="7">
    <source>
        <dbReference type="ARBA" id="ARBA00022840"/>
    </source>
</evidence>
<comment type="catalytic activity">
    <reaction evidence="16 17 19">
        <text>(6S)-NADPHX + ADP = AMP + phosphate + NADPH + H(+)</text>
        <dbReference type="Rhea" id="RHEA:32235"/>
        <dbReference type="ChEBI" id="CHEBI:15378"/>
        <dbReference type="ChEBI" id="CHEBI:43474"/>
        <dbReference type="ChEBI" id="CHEBI:57783"/>
        <dbReference type="ChEBI" id="CHEBI:64076"/>
        <dbReference type="ChEBI" id="CHEBI:456215"/>
        <dbReference type="ChEBI" id="CHEBI:456216"/>
        <dbReference type="EC" id="4.2.1.136"/>
    </reaction>
</comment>
<accession>A0A3N0V5M3</accession>
<dbReference type="HAMAP" id="MF_01965">
    <property type="entry name" value="NADHX_dehydratase"/>
    <property type="match status" value="1"/>
</dbReference>
<comment type="function">
    <text evidence="18">Catalyzes the epimerization of the S- and R-forms of NAD(P)HX, a damaged form of NAD(P)H that is a result of enzymatic or heat-dependent hydration. This is a prerequisite for the S-specific NAD(P)H-hydrate dehydratase to allow the repair of both epimers of NAD(P)HX.</text>
</comment>
<feature type="binding site" evidence="17">
    <location>
        <position position="441"/>
    </location>
    <ligand>
        <name>(6S)-NADPHX</name>
        <dbReference type="ChEBI" id="CHEBI:64076"/>
    </ligand>
</feature>
<feature type="binding site" evidence="18">
    <location>
        <begin position="134"/>
        <end position="140"/>
    </location>
    <ligand>
        <name>(6S)-NADPHX</name>
        <dbReference type="ChEBI" id="CHEBI:64076"/>
    </ligand>
</feature>
<evidence type="ECO:0000256" key="6">
    <source>
        <dbReference type="ARBA" id="ARBA00022741"/>
    </source>
</evidence>
<comment type="subunit">
    <text evidence="17">Homotetramer.</text>
</comment>
<dbReference type="EC" id="4.2.1.136" evidence="19"/>
<keyword evidence="11 18" id="KW-0413">Isomerase</keyword>
<feature type="binding site" evidence="17">
    <location>
        <begin position="413"/>
        <end position="417"/>
    </location>
    <ligand>
        <name>AMP</name>
        <dbReference type="ChEBI" id="CHEBI:456215"/>
    </ligand>
</feature>
<dbReference type="InterPro" id="IPR036652">
    <property type="entry name" value="YjeF_N_dom_sf"/>
</dbReference>
<dbReference type="InterPro" id="IPR029056">
    <property type="entry name" value="Ribokinase-like"/>
</dbReference>
<evidence type="ECO:0000256" key="19">
    <source>
        <dbReference type="PIRNR" id="PIRNR017184"/>
    </source>
</evidence>
<keyword evidence="23" id="KW-1185">Reference proteome</keyword>
<dbReference type="NCBIfam" id="TIGR00196">
    <property type="entry name" value="yjeF_cterm"/>
    <property type="match status" value="1"/>
</dbReference>
<dbReference type="Proteomes" id="UP000282106">
    <property type="component" value="Unassembled WGS sequence"/>
</dbReference>
<dbReference type="GO" id="GO:0005524">
    <property type="term" value="F:ATP binding"/>
    <property type="evidence" value="ECO:0007669"/>
    <property type="project" value="UniProtKB-UniRule"/>
</dbReference>
<evidence type="ECO:0000256" key="12">
    <source>
        <dbReference type="ARBA" id="ARBA00023239"/>
    </source>
</evidence>
<comment type="cofactor">
    <cofactor evidence="17">
        <name>Mg(2+)</name>
        <dbReference type="ChEBI" id="CHEBI:18420"/>
    </cofactor>
</comment>
<proteinExistence type="inferred from homology"/>
<organism evidence="22 23">
    <name type="scientific">Stagnimonas aquatica</name>
    <dbReference type="NCBI Taxonomy" id="2689987"/>
    <lineage>
        <taxon>Bacteria</taxon>
        <taxon>Pseudomonadati</taxon>
        <taxon>Pseudomonadota</taxon>
        <taxon>Gammaproteobacteria</taxon>
        <taxon>Nevskiales</taxon>
        <taxon>Nevskiaceae</taxon>
        <taxon>Stagnimonas</taxon>
    </lineage>
</organism>
<comment type="similarity">
    <text evidence="4 19">In the C-terminal section; belongs to the NnrD/CARKD family.</text>
</comment>
<dbReference type="HAMAP" id="MF_01966">
    <property type="entry name" value="NADHX_epimerase"/>
    <property type="match status" value="1"/>
</dbReference>
<name>A0A3N0V5M3_9GAMM</name>
<evidence type="ECO:0000256" key="4">
    <source>
        <dbReference type="ARBA" id="ARBA00009524"/>
    </source>
</evidence>
<dbReference type="NCBIfam" id="TIGR00197">
    <property type="entry name" value="yjeF_nterm"/>
    <property type="match status" value="1"/>
</dbReference>
<evidence type="ECO:0000313" key="23">
    <source>
        <dbReference type="Proteomes" id="UP000282106"/>
    </source>
</evidence>
<dbReference type="Pfam" id="PF03853">
    <property type="entry name" value="YjeF_N"/>
    <property type="match status" value="1"/>
</dbReference>
<evidence type="ECO:0000259" key="21">
    <source>
        <dbReference type="PROSITE" id="PS51385"/>
    </source>
</evidence>
<evidence type="ECO:0000256" key="8">
    <source>
        <dbReference type="ARBA" id="ARBA00022857"/>
    </source>
</evidence>
<feature type="domain" description="YjeF C-terminal" evidence="20">
    <location>
        <begin position="233"/>
        <end position="498"/>
    </location>
</feature>
<dbReference type="GO" id="GO:0046872">
    <property type="term" value="F:metal ion binding"/>
    <property type="evidence" value="ECO:0007669"/>
    <property type="project" value="UniProtKB-UniRule"/>
</dbReference>
<dbReference type="Gene3D" id="3.40.1190.20">
    <property type="match status" value="1"/>
</dbReference>
<dbReference type="InterPro" id="IPR000631">
    <property type="entry name" value="CARKD"/>
</dbReference>